<evidence type="ECO:0000313" key="4">
    <source>
        <dbReference type="WBParaSite" id="GPUH_0000911601-mRNA-1"/>
    </source>
</evidence>
<protein>
    <submittedName>
        <fullName evidence="4">CG11146</fullName>
    </submittedName>
</protein>
<dbReference type="AlphaFoldDB" id="A0A183DK65"/>
<dbReference type="Proteomes" id="UP000271098">
    <property type="component" value="Unassembled WGS sequence"/>
</dbReference>
<sequence length="199" mass="21809">YLRANSQPCSNPSPPRNRRQKPQLVRSRAVDEAAEESPSGCTSAKSTSTVSSACTSAKNLKMKKFRCDVRSHLLMSLFAKHFWKIPKKAAKKRPLGVSLSCDLDERAEYARNTGGTRSPGKNRSHLHLNCLHCLMDVSSRELQKLLLAKKMQKAAMTGRLWSSFDSAAPGPTGTSFDSASSDAHHASFNASKLVFCAIK</sequence>
<evidence type="ECO:0000313" key="2">
    <source>
        <dbReference type="EMBL" id="VDK68260.1"/>
    </source>
</evidence>
<keyword evidence="3" id="KW-1185">Reference proteome</keyword>
<reference evidence="2 3" key="2">
    <citation type="submission" date="2018-11" db="EMBL/GenBank/DDBJ databases">
        <authorList>
            <consortium name="Pathogen Informatics"/>
        </authorList>
    </citation>
    <scope>NUCLEOTIDE SEQUENCE [LARGE SCALE GENOMIC DNA]</scope>
</reference>
<feature type="region of interest" description="Disordered" evidence="1">
    <location>
        <begin position="1"/>
        <end position="23"/>
    </location>
</feature>
<gene>
    <name evidence="2" type="ORF">GPUH_LOCUS9108</name>
</gene>
<accession>A0A183DK65</accession>
<feature type="compositionally biased region" description="Low complexity" evidence="1">
    <location>
        <begin position="1"/>
        <end position="10"/>
    </location>
</feature>
<organism evidence="4">
    <name type="scientific">Gongylonema pulchrum</name>
    <dbReference type="NCBI Taxonomy" id="637853"/>
    <lineage>
        <taxon>Eukaryota</taxon>
        <taxon>Metazoa</taxon>
        <taxon>Ecdysozoa</taxon>
        <taxon>Nematoda</taxon>
        <taxon>Chromadorea</taxon>
        <taxon>Rhabditida</taxon>
        <taxon>Spirurina</taxon>
        <taxon>Spiruromorpha</taxon>
        <taxon>Spiruroidea</taxon>
        <taxon>Gongylonematidae</taxon>
        <taxon>Gongylonema</taxon>
    </lineage>
</organism>
<reference evidence="4" key="1">
    <citation type="submission" date="2016-06" db="UniProtKB">
        <authorList>
            <consortium name="WormBaseParasite"/>
        </authorList>
    </citation>
    <scope>IDENTIFICATION</scope>
</reference>
<evidence type="ECO:0000256" key="1">
    <source>
        <dbReference type="SAM" id="MobiDB-lite"/>
    </source>
</evidence>
<name>A0A183DK65_9BILA</name>
<proteinExistence type="predicted"/>
<dbReference type="EMBL" id="UYRT01028727">
    <property type="protein sequence ID" value="VDK68260.1"/>
    <property type="molecule type" value="Genomic_DNA"/>
</dbReference>
<dbReference type="OrthoDB" id="5865779at2759"/>
<evidence type="ECO:0000313" key="3">
    <source>
        <dbReference type="Proteomes" id="UP000271098"/>
    </source>
</evidence>
<dbReference type="WBParaSite" id="GPUH_0000911601-mRNA-1">
    <property type="protein sequence ID" value="GPUH_0000911601-mRNA-1"/>
    <property type="gene ID" value="GPUH_0000911601"/>
</dbReference>